<evidence type="ECO:0000313" key="2">
    <source>
        <dbReference type="EMBL" id="OGZ09714.1"/>
    </source>
</evidence>
<dbReference type="PANTHER" id="PTHR33823:SF4">
    <property type="entry name" value="GENERAL STRESS PROTEIN 16O"/>
    <property type="match status" value="1"/>
</dbReference>
<evidence type="ECO:0000313" key="3">
    <source>
        <dbReference type="Proteomes" id="UP000177996"/>
    </source>
</evidence>
<dbReference type="AlphaFoldDB" id="A0A1G2D7U3"/>
<reference evidence="2 3" key="1">
    <citation type="journal article" date="2016" name="Nat. Commun.">
        <title>Thousands of microbial genomes shed light on interconnected biogeochemical processes in an aquifer system.</title>
        <authorList>
            <person name="Anantharaman K."/>
            <person name="Brown C.T."/>
            <person name="Hug L.A."/>
            <person name="Sharon I."/>
            <person name="Castelle C.J."/>
            <person name="Probst A.J."/>
            <person name="Thomas B.C."/>
            <person name="Singh A."/>
            <person name="Wilkins M.J."/>
            <person name="Karaoz U."/>
            <person name="Brodie E.L."/>
            <person name="Williams K.H."/>
            <person name="Hubbard S.S."/>
            <person name="Banfield J.F."/>
        </authorList>
    </citation>
    <scope>NUCLEOTIDE SEQUENCE [LARGE SCALE GENOMIC DNA]</scope>
</reference>
<organism evidence="2 3">
    <name type="scientific">Candidatus Lloydbacteria bacterium RIFCSPHIGHO2_02_FULL_50_13</name>
    <dbReference type="NCBI Taxonomy" id="1798661"/>
    <lineage>
        <taxon>Bacteria</taxon>
        <taxon>Candidatus Lloydiibacteriota</taxon>
    </lineage>
</organism>
<evidence type="ECO:0000256" key="1">
    <source>
        <dbReference type="PROSITE-ProRule" id="PRU00510"/>
    </source>
</evidence>
<gene>
    <name evidence="2" type="ORF">A3D65_05300</name>
</gene>
<dbReference type="Proteomes" id="UP000177996">
    <property type="component" value="Unassembled WGS sequence"/>
</dbReference>
<proteinExistence type="predicted"/>
<dbReference type="STRING" id="1798661.A3D65_05300"/>
<feature type="zinc finger region" description="dksA C4-type" evidence="1">
    <location>
        <begin position="93"/>
        <end position="117"/>
    </location>
</feature>
<name>A0A1G2D7U3_9BACT</name>
<dbReference type="SUPFAM" id="SSF109635">
    <property type="entry name" value="DnaK suppressor protein DksA, alpha-hairpin domain"/>
    <property type="match status" value="1"/>
</dbReference>
<dbReference type="EMBL" id="MHLL01000016">
    <property type="protein sequence ID" value="OGZ09714.1"/>
    <property type="molecule type" value="Genomic_DNA"/>
</dbReference>
<accession>A0A1G2D7U3</accession>
<dbReference type="InterPro" id="IPR037187">
    <property type="entry name" value="DnaK_N"/>
</dbReference>
<dbReference type="PROSITE" id="PS51128">
    <property type="entry name" value="ZF_DKSA_2"/>
    <property type="match status" value="1"/>
</dbReference>
<dbReference type="Gene3D" id="1.20.120.910">
    <property type="entry name" value="DksA, coiled-coil domain"/>
    <property type="match status" value="1"/>
</dbReference>
<comment type="caution">
    <text evidence="2">The sequence shown here is derived from an EMBL/GenBank/DDBJ whole genome shotgun (WGS) entry which is preliminary data.</text>
</comment>
<sequence length="119" mass="13434">MIQNIEHFKKKLTEEKTLLESELATVGRINPDNPKDWEPTAALLNIDPAEEEERASEITDFEDRSSVEFSLEERLAQVNAALGRIENGTYGICRVCKKPVEGERLEANSSADTCKEHMN</sequence>
<protein>
    <submittedName>
        <fullName evidence="2">Uncharacterized protein</fullName>
    </submittedName>
</protein>
<dbReference type="PANTHER" id="PTHR33823">
    <property type="entry name" value="RNA POLYMERASE-BINDING TRANSCRIPTION FACTOR DKSA-RELATED"/>
    <property type="match status" value="1"/>
</dbReference>